<dbReference type="InterPro" id="IPR001680">
    <property type="entry name" value="WD40_rpt"/>
</dbReference>
<gene>
    <name evidence="22" type="ORF">PoMZ_01890</name>
</gene>
<feature type="transmembrane region" description="Helical" evidence="20">
    <location>
        <begin position="420"/>
        <end position="443"/>
    </location>
</feature>
<organism evidence="22 23">
    <name type="scientific">Pyricularia oryzae</name>
    <name type="common">Rice blast fungus</name>
    <name type="synonym">Magnaporthe oryzae</name>
    <dbReference type="NCBI Taxonomy" id="318829"/>
    <lineage>
        <taxon>Eukaryota</taxon>
        <taxon>Fungi</taxon>
        <taxon>Dikarya</taxon>
        <taxon>Ascomycota</taxon>
        <taxon>Pezizomycotina</taxon>
        <taxon>Sordariomycetes</taxon>
        <taxon>Sordariomycetidae</taxon>
        <taxon>Magnaporthales</taxon>
        <taxon>Pyriculariaceae</taxon>
        <taxon>Pyricularia</taxon>
    </lineage>
</organism>
<dbReference type="InterPro" id="IPR015943">
    <property type="entry name" value="WD40/YVTN_repeat-like_dom_sf"/>
</dbReference>
<feature type="region of interest" description="Disordered" evidence="19">
    <location>
        <begin position="984"/>
        <end position="1009"/>
    </location>
</feature>
<dbReference type="PANTHER" id="PTHR46378:SF1">
    <property type="entry name" value="STEROL REGULATORY ELEMENT-BINDING PROTEIN CLEAVAGE-ACTIVATING PROTEIN"/>
    <property type="match status" value="1"/>
</dbReference>
<keyword evidence="10" id="KW-0333">Golgi apparatus</keyword>
<dbReference type="PROSITE" id="PS00678">
    <property type="entry name" value="WD_REPEATS_1"/>
    <property type="match status" value="1"/>
</dbReference>
<keyword evidence="20" id="KW-0812">Transmembrane</keyword>
<evidence type="ECO:0000256" key="9">
    <source>
        <dbReference type="ARBA" id="ARBA00022824"/>
    </source>
</evidence>
<dbReference type="GO" id="GO:0032934">
    <property type="term" value="F:sterol binding"/>
    <property type="evidence" value="ECO:0007669"/>
    <property type="project" value="InterPro"/>
</dbReference>
<dbReference type="Pfam" id="PF12349">
    <property type="entry name" value="Sterol-sensing"/>
    <property type="match status" value="1"/>
</dbReference>
<dbReference type="GO" id="GO:0000139">
    <property type="term" value="C:Golgi membrane"/>
    <property type="evidence" value="ECO:0007669"/>
    <property type="project" value="UniProtKB-SubCell"/>
</dbReference>
<name>A0A4P7N5X9_PYROR</name>
<evidence type="ECO:0000256" key="13">
    <source>
        <dbReference type="ARBA" id="ARBA00023136"/>
    </source>
</evidence>
<dbReference type="InterPro" id="IPR030225">
    <property type="entry name" value="SCAP"/>
</dbReference>
<feature type="transmembrane region" description="Helical" evidence="20">
    <location>
        <begin position="283"/>
        <end position="306"/>
    </location>
</feature>
<feature type="transmembrane region" description="Helical" evidence="20">
    <location>
        <begin position="612"/>
        <end position="632"/>
    </location>
</feature>
<evidence type="ECO:0000256" key="18">
    <source>
        <dbReference type="PROSITE-ProRule" id="PRU00221"/>
    </source>
</evidence>
<dbReference type="PROSITE" id="PS50082">
    <property type="entry name" value="WD_REPEATS_2"/>
    <property type="match status" value="1"/>
</dbReference>
<dbReference type="GO" id="GO:0032936">
    <property type="term" value="C:SREBP-SCAP complex"/>
    <property type="evidence" value="ECO:0007669"/>
    <property type="project" value="TreeGrafter"/>
</dbReference>
<evidence type="ECO:0000256" key="17">
    <source>
        <dbReference type="ARBA" id="ARBA00045958"/>
    </source>
</evidence>
<evidence type="ECO:0000256" key="16">
    <source>
        <dbReference type="ARBA" id="ARBA00023329"/>
    </source>
</evidence>
<dbReference type="InterPro" id="IPR000731">
    <property type="entry name" value="SSD"/>
</dbReference>
<comment type="similarity">
    <text evidence="4">Belongs to the WD repeat SCAP family.</text>
</comment>
<keyword evidence="7 18" id="KW-0853">WD repeat</keyword>
<dbReference type="PROSITE" id="PS50156">
    <property type="entry name" value="SSD"/>
    <property type="match status" value="1"/>
</dbReference>
<evidence type="ECO:0000256" key="11">
    <source>
        <dbReference type="ARBA" id="ARBA00023098"/>
    </source>
</evidence>
<feature type="transmembrane region" description="Helical" evidence="20">
    <location>
        <begin position="491"/>
        <end position="509"/>
    </location>
</feature>
<comment type="function">
    <text evidence="17">Escort protein required for cholesterol as well as lipid homeostasis. Regulates export of the SCAP-SREBP complex from the endoplasmic reticulum to the Golgi upon low cholesterol, thereby regulating the processing of sterol regulatory element-binding proteins (SREBPs) SREBF1/SREBP1 and SREBF2/SREBP2. At high sterol concentrations, formation of a ternary complex with INSIG (INSIG1 or INSIG2) leads to mask the ER export signal in SCAP, promoting retention of the complex in the endoplasmic reticulum. Low sterol concentrations trigger release of INSIG, a conformational change in the SSD domain of SCAP, unmasking of the ER export signal, promoting recruitment into COPII-coated vesicles and transport of the SCAP-SREBP to the Golgi: in the Golgi, SREBPs are then processed, releasing the transcription factor fragment of SREBPs from the membrane, its import into the nucleus and up-regulation of LDLR, INSIG1 and the mevalonate pathway. Binds cholesterol via its SSD domain.</text>
</comment>
<feature type="transmembrane region" description="Helical" evidence="20">
    <location>
        <begin position="42"/>
        <end position="61"/>
    </location>
</feature>
<feature type="compositionally biased region" description="Basic residues" evidence="19">
    <location>
        <begin position="1104"/>
        <end position="1124"/>
    </location>
</feature>
<feature type="transmembrane region" description="Helical" evidence="20">
    <location>
        <begin position="394"/>
        <end position="414"/>
    </location>
</feature>
<feature type="domain" description="SSD" evidence="21">
    <location>
        <begin position="287"/>
        <end position="445"/>
    </location>
</feature>
<comment type="subcellular location">
    <subcellularLocation>
        <location evidence="3">Cytoplasmic vesicle</location>
        <location evidence="3">COPII-coated vesicle membrane</location>
        <topology evidence="3">Multi-pass membrane protein</topology>
    </subcellularLocation>
    <subcellularLocation>
        <location evidence="1">Endoplasmic reticulum</location>
    </subcellularLocation>
    <subcellularLocation>
        <location evidence="2">Golgi apparatus membrane</location>
    </subcellularLocation>
</comment>
<evidence type="ECO:0000256" key="5">
    <source>
        <dbReference type="ARBA" id="ARBA00019541"/>
    </source>
</evidence>
<reference evidence="22 23" key="1">
    <citation type="journal article" date="2019" name="Mol. Biol. Evol.">
        <title>Blast fungal genomes show frequent chromosomal changes, gene gains and losses, and effector gene turnover.</title>
        <authorList>
            <person name="Gomez Luciano L.B."/>
            <person name="Jason Tsai I."/>
            <person name="Chuma I."/>
            <person name="Tosa Y."/>
            <person name="Chen Y.H."/>
            <person name="Li J.Y."/>
            <person name="Li M.Y."/>
            <person name="Jade Lu M.Y."/>
            <person name="Nakayashiki H."/>
            <person name="Li W.H."/>
        </authorList>
    </citation>
    <scope>NUCLEOTIDE SEQUENCE [LARGE SCALE GENOMIC DNA]</scope>
    <source>
        <strain evidence="22">MZ5-1-6</strain>
    </source>
</reference>
<evidence type="ECO:0000256" key="7">
    <source>
        <dbReference type="ARBA" id="ARBA00022574"/>
    </source>
</evidence>
<feature type="repeat" description="WD" evidence="18">
    <location>
        <begin position="656"/>
        <end position="689"/>
    </location>
</feature>
<dbReference type="Proteomes" id="UP000294847">
    <property type="component" value="Chromosome 2"/>
</dbReference>
<evidence type="ECO:0000256" key="15">
    <source>
        <dbReference type="ARBA" id="ARBA00023221"/>
    </source>
</evidence>
<feature type="transmembrane region" description="Helical" evidence="20">
    <location>
        <begin position="318"/>
        <end position="342"/>
    </location>
</feature>
<keyword evidence="8" id="KW-0677">Repeat</keyword>
<keyword evidence="15" id="KW-0753">Steroid metabolism</keyword>
<keyword evidence="11" id="KW-0443">Lipid metabolism</keyword>
<dbReference type="SMART" id="SM00320">
    <property type="entry name" value="WD40"/>
    <property type="match status" value="2"/>
</dbReference>
<evidence type="ECO:0000256" key="10">
    <source>
        <dbReference type="ARBA" id="ARBA00023034"/>
    </source>
</evidence>
<accession>A0A4P7N5X9</accession>
<evidence type="ECO:0000256" key="3">
    <source>
        <dbReference type="ARBA" id="ARBA00004557"/>
    </source>
</evidence>
<keyword evidence="14" id="KW-1207">Sterol metabolism</keyword>
<evidence type="ECO:0000256" key="8">
    <source>
        <dbReference type="ARBA" id="ARBA00022737"/>
    </source>
</evidence>
<evidence type="ECO:0000313" key="23">
    <source>
        <dbReference type="Proteomes" id="UP000294847"/>
    </source>
</evidence>
<keyword evidence="16" id="KW-0968">Cytoplasmic vesicle</keyword>
<dbReference type="InterPro" id="IPR019775">
    <property type="entry name" value="WD40_repeat_CS"/>
</dbReference>
<dbReference type="GO" id="GO:0008203">
    <property type="term" value="P:cholesterol metabolic process"/>
    <property type="evidence" value="ECO:0007669"/>
    <property type="project" value="UniProtKB-KW"/>
</dbReference>
<evidence type="ECO:0000256" key="6">
    <source>
        <dbReference type="ARBA" id="ARBA00022548"/>
    </source>
</evidence>
<dbReference type="InterPro" id="IPR053958">
    <property type="entry name" value="HMGCR/SNAP/NPC1-like_SSD"/>
</dbReference>
<sequence>MIWYLLYPLRGTTEAPVLAPSHPFRRNLTRYGRYVARHVDTVLLLAVAVAAVLIYPFPFLYTTDFSNGASNLPHHVWTDAQAVKAQAGFEPDVIMRTIWVHGSYMKALDREVILGALELQNELLGSTKDFNPRRSLAMATVTGLPNGDLTPEERDTFHVINGRNNMSWFYHSPLQYWSGDAQKIIDDPDIIGTVNAKKTLSTSVNVTLRHSIVFSGKRFEDRRLVAADALVITLVHLRDSPVGRQWARKAEALALRMKHKWTAYPADGRSMPSQLYEFQFRPISFWDLVWLSLAYFLTFIYFLHSLSKLRAVKSKTGLILTVVVQIFASVISSFTVCAVFKIDLSRIPQAAYPIVVWSMSLENMFRLINAVIVTPSEDSTGNRIGQAFGETAHVAVASVLQYLLIILGLSRVVFPGVSAFCAFAAIAILFDFFYLSTFFLSVLSVEVRRTELSDALEKSSQKHTRAISEERPQKSWMEPLLQGKVALSTRIAGIIVMLAFVLVAQWHFFQSETVLRTLGRMFRRTKATDPSKSSLLVDVHQARSPTSWLRLQDHDTAREVIHVVKPKAHSYVARVYDPLVFVMKGSDRNPPRGERLLLPAVYDFAHHQTVPLILAIVVLLALVRLLLNYLLWDEIAGARGDREVDDDPLISVKTVNCGHTLDVAMMAATPDGRVVSAGLDRMIWVWDVRFLGTSYVVTSPDVPERDPFPVLGMAIDDDSHWLALLSLSKIRLWDLGRRTWGPSVDVELNGHKAEAFYFSNRRKGADLSIVLMRRNGTMVEVWPERGESKEYVVCKSPLSCAVPLADNPTSSQATSFLTLSRRSCIHKGTAIGDQWETEEVKLPSGEKDIHAVLPMPSYSAYLAVRTSSVELVDFATSSVIHTFLTDQIQPRTLNFFHSYPRKTESGAKGLSSFTLVYVKAESGDCILQTYLPDAEEGGTISIRNSPAGACGGYSWKETREVRRTVENPGSWAALPSGCVVGIRQKRPRKSTPPPEPPVHTNGKLRRRRATPPLQYLSGSRAEDNHEVWTVTQLEKKGDYNTRPLMLEDEEVLLDQHLMISELGPMVKVGMGSVAVAFGNIIKIITIGHERFGRGFYDSDGLVGSRRRKPGPSSARHHRGAIARG</sequence>
<keyword evidence="12" id="KW-0446">Lipid-binding</keyword>
<dbReference type="GO" id="GO:0005789">
    <property type="term" value="C:endoplasmic reticulum membrane"/>
    <property type="evidence" value="ECO:0007669"/>
    <property type="project" value="InterPro"/>
</dbReference>
<evidence type="ECO:0000313" key="22">
    <source>
        <dbReference type="EMBL" id="QBZ56972.1"/>
    </source>
</evidence>
<keyword evidence="13 20" id="KW-0472">Membrane</keyword>
<evidence type="ECO:0000259" key="21">
    <source>
        <dbReference type="PROSITE" id="PS50156"/>
    </source>
</evidence>
<evidence type="ECO:0000256" key="12">
    <source>
        <dbReference type="ARBA" id="ARBA00023121"/>
    </source>
</evidence>
<dbReference type="GO" id="GO:0012507">
    <property type="term" value="C:ER to Golgi transport vesicle membrane"/>
    <property type="evidence" value="ECO:0007669"/>
    <property type="project" value="UniProtKB-SubCell"/>
</dbReference>
<evidence type="ECO:0000256" key="1">
    <source>
        <dbReference type="ARBA" id="ARBA00004240"/>
    </source>
</evidence>
<dbReference type="Gene3D" id="2.130.10.10">
    <property type="entry name" value="YVTN repeat-like/Quinoprotein amine dehydrogenase"/>
    <property type="match status" value="1"/>
</dbReference>
<protein>
    <recommendedName>
        <fullName evidence="5">Sterol regulatory element-binding protein cleavage-activating protein</fullName>
    </recommendedName>
</protein>
<dbReference type="GO" id="GO:0045540">
    <property type="term" value="P:regulation of cholesterol biosynthetic process"/>
    <property type="evidence" value="ECO:0007669"/>
    <property type="project" value="TreeGrafter"/>
</dbReference>
<keyword evidence="6" id="KW-0153">Cholesterol metabolism</keyword>
<proteinExistence type="inferred from homology"/>
<evidence type="ECO:0000256" key="19">
    <source>
        <dbReference type="SAM" id="MobiDB-lite"/>
    </source>
</evidence>
<dbReference type="AlphaFoldDB" id="A0A4P7N5X9"/>
<keyword evidence="9" id="KW-0256">Endoplasmic reticulum</keyword>
<evidence type="ECO:0000256" key="20">
    <source>
        <dbReference type="SAM" id="Phobius"/>
    </source>
</evidence>
<dbReference type="SUPFAM" id="SSF101908">
    <property type="entry name" value="Putative isomerase YbhE"/>
    <property type="match status" value="1"/>
</dbReference>
<feature type="region of interest" description="Disordered" evidence="19">
    <location>
        <begin position="1102"/>
        <end position="1124"/>
    </location>
</feature>
<dbReference type="PANTHER" id="PTHR46378">
    <property type="entry name" value="STEROL REGULATORY ELEMENT-BINDING PROTEIN CLEAVAGE-ACTIVATING PROTEIN"/>
    <property type="match status" value="1"/>
</dbReference>
<keyword evidence="20" id="KW-1133">Transmembrane helix</keyword>
<dbReference type="EMBL" id="CP034205">
    <property type="protein sequence ID" value="QBZ56972.1"/>
    <property type="molecule type" value="Genomic_DNA"/>
</dbReference>
<evidence type="ECO:0000256" key="2">
    <source>
        <dbReference type="ARBA" id="ARBA00004394"/>
    </source>
</evidence>
<dbReference type="GO" id="GO:0032933">
    <property type="term" value="P:SREBP signaling pathway"/>
    <property type="evidence" value="ECO:0007669"/>
    <property type="project" value="InterPro"/>
</dbReference>
<evidence type="ECO:0000256" key="14">
    <source>
        <dbReference type="ARBA" id="ARBA00023166"/>
    </source>
</evidence>
<evidence type="ECO:0000256" key="4">
    <source>
        <dbReference type="ARBA" id="ARBA00007410"/>
    </source>
</evidence>